<dbReference type="InterPro" id="IPR036278">
    <property type="entry name" value="Sialidase_sf"/>
</dbReference>
<protein>
    <submittedName>
        <fullName evidence="1">Glycosyl hydrolase BNR repeat-containing protein</fullName>
    </submittedName>
</protein>
<keyword evidence="1" id="KW-0378">Hydrolase</keyword>
<dbReference type="EMBL" id="ACQT01000014">
    <property type="protein sequence ID" value="EER61551.1"/>
    <property type="molecule type" value="Genomic_DNA"/>
</dbReference>
<dbReference type="PATRIC" id="fig|573060.9.peg.4313"/>
<reference evidence="1 2" key="1">
    <citation type="submission" date="2009-05" db="EMBL/GenBank/DDBJ databases">
        <title>The draft genome of Acidovorax delafieldii 2AN.</title>
        <authorList>
            <consortium name="US DOE Joint Genome Institute (JGI-PGF)"/>
            <person name="Lucas S."/>
            <person name="Copeland A."/>
            <person name="Lapidus A."/>
            <person name="Glavina del Rio T."/>
            <person name="Tice H."/>
            <person name="Bruce D."/>
            <person name="Goodwin L."/>
            <person name="Pitluck S."/>
            <person name="Larimer F."/>
            <person name="Land M.L."/>
            <person name="Hauser L."/>
            <person name="Shelobolina E.S."/>
            <person name="Picardal F."/>
            <person name="Roden E."/>
            <person name="Emerson D."/>
        </authorList>
    </citation>
    <scope>NUCLEOTIDE SEQUENCE [LARGE SCALE GENOMIC DNA]</scope>
    <source>
        <strain evidence="1 2">2AN</strain>
    </source>
</reference>
<proteinExistence type="predicted"/>
<dbReference type="AlphaFoldDB" id="C5T1V6"/>
<evidence type="ECO:0000313" key="2">
    <source>
        <dbReference type="Proteomes" id="UP000003856"/>
    </source>
</evidence>
<evidence type="ECO:0000313" key="1">
    <source>
        <dbReference type="EMBL" id="EER61551.1"/>
    </source>
</evidence>
<dbReference type="CDD" id="cd15482">
    <property type="entry name" value="Sialidase_non-viral"/>
    <property type="match status" value="1"/>
</dbReference>
<organism evidence="1 2">
    <name type="scientific">Acidovorax delafieldii 2AN</name>
    <dbReference type="NCBI Taxonomy" id="573060"/>
    <lineage>
        <taxon>Bacteria</taxon>
        <taxon>Pseudomonadati</taxon>
        <taxon>Pseudomonadota</taxon>
        <taxon>Betaproteobacteria</taxon>
        <taxon>Burkholderiales</taxon>
        <taxon>Comamonadaceae</taxon>
        <taxon>Acidovorax</taxon>
    </lineage>
</organism>
<dbReference type="RefSeq" id="WP_005793794.1">
    <property type="nucleotide sequence ID" value="NZ_ACQT01000014.1"/>
</dbReference>
<keyword evidence="2" id="KW-1185">Reference proteome</keyword>
<dbReference type="OrthoDB" id="8888495at2"/>
<dbReference type="SUPFAM" id="SSF50939">
    <property type="entry name" value="Sialidases"/>
    <property type="match status" value="1"/>
</dbReference>
<gene>
    <name evidence="1" type="ORF">AcdelDRAFT_0886</name>
</gene>
<accession>C5T1V6</accession>
<sequence>MLINDDTQGQSGAKERDQLDAMLAVGNEFMTYSDETSTIQRSGEFVRITMDSAAETKPRFLLLHETSDVYRVDGDTMTILDDGEFYGLPATAKLRQRTRLMLSNADQDTGADTEFRPLRSALDLVRMPRYTQFHTPPFARRLYGVHDSNYTAIAGKRRLFPQPDGKTLVVRDVVERGGRYYYGQGKASANRVRAPRVSRIEVIELDERGKLGKVPVFSFPVHSGLGVDATGKTLQAGPFASDASLPVADDLYVYGAAAGALWGDALSLTESNATPLGGDAGDTFAFCEPAVAPKPGAGAGTYVSMIAVYAGDDDVHDPQSSGPYRLTCKRTTPAGDTVTSKITFQPLAAYPNHYLAARGITLLRTSPTNALLRVIVHVMQSGVPGSLSSLAGDVLFFWTQDNGATWTYQPVVAGFPVHTYGALLVRDATSVLVLGSPSSYPATVPVWQITPAGFSAVTTIPYATFADGLMDPVSGVRVPYLAFGFGGAVYRKTPEGTKKRLWMQFDPQWIYKDGLSYVLDYPGSRPIILVSDDNGATWARRLLPTKWAFLAGFVVSVDSSTLAVPIYAARKEHGKPVRVTVYLSRDGGETWKPTRASGSMPMETYADGDILIGEDIIGSTPSTQRKSQDVANCWLEYNRGELHPMQVLRDSKGNFARSNPARPWMVDTTVKEPTYG</sequence>
<dbReference type="Proteomes" id="UP000003856">
    <property type="component" value="Unassembled WGS sequence"/>
</dbReference>
<dbReference type="InterPro" id="IPR002860">
    <property type="entry name" value="BNR_rpt"/>
</dbReference>
<name>C5T1V6_ACIDE</name>
<comment type="caution">
    <text evidence="1">The sequence shown here is derived from an EMBL/GenBank/DDBJ whole genome shotgun (WGS) entry which is preliminary data.</text>
</comment>
<dbReference type="Pfam" id="PF02012">
    <property type="entry name" value="BNR"/>
    <property type="match status" value="1"/>
</dbReference>
<dbReference type="GO" id="GO:0016787">
    <property type="term" value="F:hydrolase activity"/>
    <property type="evidence" value="ECO:0007669"/>
    <property type="project" value="UniProtKB-KW"/>
</dbReference>
<dbReference type="Gene3D" id="2.120.10.10">
    <property type="match status" value="1"/>
</dbReference>